<keyword evidence="5" id="KW-1185">Reference proteome</keyword>
<dbReference type="AlphaFoldDB" id="A0A8B8QSM2"/>
<dbReference type="InterPro" id="IPR012677">
    <property type="entry name" value="Nucleotide-bd_a/b_plait_sf"/>
</dbReference>
<protein>
    <submittedName>
        <fullName evidence="6">UBP1-associated protein 2C-like isoform X1</fullName>
    </submittedName>
</protein>
<feature type="region of interest" description="Disordered" evidence="3">
    <location>
        <begin position="418"/>
        <end position="443"/>
    </location>
</feature>
<feature type="domain" description="RRM" evidence="4">
    <location>
        <begin position="175"/>
        <end position="256"/>
    </location>
</feature>
<dbReference type="Proteomes" id="UP000827889">
    <property type="component" value="Chromosome 2"/>
</dbReference>
<dbReference type="GO" id="GO:0005634">
    <property type="term" value="C:nucleus"/>
    <property type="evidence" value="ECO:0007669"/>
    <property type="project" value="TreeGrafter"/>
</dbReference>
<dbReference type="InterPro" id="IPR000504">
    <property type="entry name" value="RRM_dom"/>
</dbReference>
<dbReference type="PROSITE" id="PS50102">
    <property type="entry name" value="RRM"/>
    <property type="match status" value="2"/>
</dbReference>
<dbReference type="RefSeq" id="XP_030550206.2">
    <property type="nucleotide sequence ID" value="XM_030694346.2"/>
</dbReference>
<evidence type="ECO:0000313" key="6">
    <source>
        <dbReference type="RefSeq" id="XP_030550206.2"/>
    </source>
</evidence>
<dbReference type="Pfam" id="PF00076">
    <property type="entry name" value="RRM_1"/>
    <property type="match status" value="2"/>
</dbReference>
<evidence type="ECO:0000256" key="1">
    <source>
        <dbReference type="ARBA" id="ARBA00022884"/>
    </source>
</evidence>
<name>A0A8B8QSM2_9MYRT</name>
<dbReference type="PANTHER" id="PTHR48024">
    <property type="entry name" value="GEO13361P1-RELATED"/>
    <property type="match status" value="1"/>
</dbReference>
<dbReference type="GO" id="GO:0003723">
    <property type="term" value="F:RNA binding"/>
    <property type="evidence" value="ECO:0007669"/>
    <property type="project" value="UniProtKB-UniRule"/>
</dbReference>
<dbReference type="InterPro" id="IPR035979">
    <property type="entry name" value="RBD_domain_sf"/>
</dbReference>
<dbReference type="GeneID" id="115755073"/>
<sequence length="470" mass="47889">MESFTVPFAVDLSKKRKLEENNGFAPPTEQSDTIPALAPVEARKMFEPFTREQLLDVLQDAIINHPDVLYAARALADGDATQRKLFVRGLGWETTTEGLRSLFSVYGEIEEAVVVLDKATNKSKGYGFVTFKHVDGALRALREPSKKIDGRVAVTQLAAAGNAGSNVNPVDVSNRKIYVGNVPIDMPSDKLLSHFSVYGEIEEGPLGFDKLTGKSRGFALFVYKTMEGAQAALVDPVKTIDGRQLNCKLAIDGKKKPGAGPMGGHGASGGHGDRPVDGMGMGGVPSFQGSVPGQYGPNSVGGYGGFSGQPSVGLMNSASMGGPSATSMSNQAPSLGGVGGFGAGLGGPYSGYGGHGSAGYGGMGNALGGLGSAGGFGGVGGGLGGAAGGLAGVASGFGGAATGSSLYRPSGGYPEGGNYGLSSSSAYPSQTQQPTGTSPVPRVPQGGMYPNVPFYSGYDSLLAQMLLSFW</sequence>
<feature type="compositionally biased region" description="Polar residues" evidence="3">
    <location>
        <begin position="420"/>
        <end position="438"/>
    </location>
</feature>
<gene>
    <name evidence="6" type="primary">LOC115755073</name>
</gene>
<dbReference type="InterPro" id="IPR050886">
    <property type="entry name" value="RNA-binding_reg"/>
</dbReference>
<evidence type="ECO:0000313" key="5">
    <source>
        <dbReference type="Proteomes" id="UP000827889"/>
    </source>
</evidence>
<dbReference type="Gene3D" id="3.30.70.330">
    <property type="match status" value="2"/>
</dbReference>
<proteinExistence type="predicted"/>
<evidence type="ECO:0000256" key="3">
    <source>
        <dbReference type="SAM" id="MobiDB-lite"/>
    </source>
</evidence>
<reference evidence="6" key="2">
    <citation type="submission" date="2025-08" db="UniProtKB">
        <authorList>
            <consortium name="RefSeq"/>
        </authorList>
    </citation>
    <scope>IDENTIFICATION</scope>
    <source>
        <tissue evidence="6">Leaf</tissue>
    </source>
</reference>
<feature type="domain" description="RRM" evidence="4">
    <location>
        <begin position="83"/>
        <end position="160"/>
    </location>
</feature>
<evidence type="ECO:0000256" key="2">
    <source>
        <dbReference type="PROSITE-ProRule" id="PRU00176"/>
    </source>
</evidence>
<dbReference type="PANTHER" id="PTHR48024:SF25">
    <property type="entry name" value="UBP1-ASSOCIATED PROTEIN 2C"/>
    <property type="match status" value="1"/>
</dbReference>
<dbReference type="SUPFAM" id="SSF54928">
    <property type="entry name" value="RNA-binding domain, RBD"/>
    <property type="match status" value="2"/>
</dbReference>
<dbReference type="KEGG" id="rarg:115755073"/>
<keyword evidence="1 2" id="KW-0694">RNA-binding</keyword>
<evidence type="ECO:0000259" key="4">
    <source>
        <dbReference type="PROSITE" id="PS50102"/>
    </source>
</evidence>
<accession>A0A8B8QSM2</accession>
<organism evidence="5 6">
    <name type="scientific">Rhodamnia argentea</name>
    <dbReference type="NCBI Taxonomy" id="178133"/>
    <lineage>
        <taxon>Eukaryota</taxon>
        <taxon>Viridiplantae</taxon>
        <taxon>Streptophyta</taxon>
        <taxon>Embryophyta</taxon>
        <taxon>Tracheophyta</taxon>
        <taxon>Spermatophyta</taxon>
        <taxon>Magnoliopsida</taxon>
        <taxon>eudicotyledons</taxon>
        <taxon>Gunneridae</taxon>
        <taxon>Pentapetalae</taxon>
        <taxon>rosids</taxon>
        <taxon>malvids</taxon>
        <taxon>Myrtales</taxon>
        <taxon>Myrtaceae</taxon>
        <taxon>Myrtoideae</taxon>
        <taxon>Myrteae</taxon>
        <taxon>Australasian group</taxon>
        <taxon>Rhodamnia</taxon>
    </lineage>
</organism>
<dbReference type="SMART" id="SM00360">
    <property type="entry name" value="RRM"/>
    <property type="match status" value="2"/>
</dbReference>
<reference evidence="5" key="1">
    <citation type="submission" date="2025-05" db="UniProtKB">
        <authorList>
            <consortium name="RefSeq"/>
        </authorList>
    </citation>
    <scope>NUCLEOTIDE SEQUENCE [LARGE SCALE GENOMIC DNA]</scope>
</reference>